<dbReference type="EMBL" id="QEWR01000003">
    <property type="protein sequence ID" value="PWD83217.1"/>
    <property type="molecule type" value="Genomic_DNA"/>
</dbReference>
<dbReference type="Pfam" id="PF02667">
    <property type="entry name" value="SCFA_trans"/>
    <property type="match status" value="1"/>
</dbReference>
<evidence type="ECO:0000313" key="3">
    <source>
        <dbReference type="Proteomes" id="UP000244948"/>
    </source>
</evidence>
<dbReference type="RefSeq" id="WP_109236416.1">
    <property type="nucleotide sequence ID" value="NZ_BMXZ01000002.1"/>
</dbReference>
<keyword evidence="2" id="KW-0670">Pyruvate</keyword>
<keyword evidence="1" id="KW-0472">Membrane</keyword>
<sequence>MDKLTNFTVRIMQRYLPDALILAIFLTAIVFVLGLAIAEQSPLEMANYWGKGFSSLFTFGMQMTLVLLTGYALALTPIARKVLTFLTDLPKNPRQALALVGLISFIACYINWGFGFVVGAILAKEMGKKMKGLHFPMVVAVAYGAELVRGPSSSIPLVVATPGHFLEEKIGIIPVTETLYSGWNITLSIVILVALILLFISMTPKKENIVEYQGSDEEEKVYGYIDKSKKEMTFSERLEHSYWVNLLLAAMPVIYIVSHFKDLGFNLNLNMIILIFLALALLLHRSPAAFLDVIKEGIVATRGIIIQFPLYAGVAGMMASSGLVMIFADWFITISTEHTFPFMTFIAAGLVNIFIPSGGGQWAIQGPVMIEAAMALKADLPQTIMAFAWGDAWTNQIQPFWALPLLGVAGLSARDIMGYCLIWLFLSGIIISLTFTGLSFM</sequence>
<reference evidence="2 3" key="1">
    <citation type="journal article" date="2018" name="Genome Announc.">
        <title>Ignatzschineria cameli sp. nov., isolated from necrotic foot tissue of dromedaries (Camelus dromedarius) and associated maggots (Wohlfahrtia species) in Dubai.</title>
        <authorList>
            <person name="Tsang C.C."/>
            <person name="Tang J.Y."/>
            <person name="Fong J.Y."/>
            <person name="Kinne J."/>
            <person name="Lee H.H."/>
            <person name="Joseph M."/>
            <person name="Jose S."/>
            <person name="Schuster R.K."/>
            <person name="Tang Y."/>
            <person name="Sivakumar S."/>
            <person name="Chen J.H."/>
            <person name="Teng J.L."/>
            <person name="Lau S.K."/>
            <person name="Wernery U."/>
            <person name="Woo P.C."/>
        </authorList>
    </citation>
    <scope>NUCLEOTIDE SEQUENCE [LARGE SCALE GENOMIC DNA]</scope>
    <source>
        <strain evidence="2 3">KCTC 22643</strain>
    </source>
</reference>
<evidence type="ECO:0000256" key="1">
    <source>
        <dbReference type="SAM" id="Phobius"/>
    </source>
</evidence>
<feature type="transmembrane region" description="Helical" evidence="1">
    <location>
        <begin position="99"/>
        <end position="123"/>
    </location>
</feature>
<dbReference type="PANTHER" id="PTHR41983">
    <property type="entry name" value="SHORT-CHAIN FATTY ACID TRANSPORTER-RELATED"/>
    <property type="match status" value="1"/>
</dbReference>
<feature type="transmembrane region" description="Helical" evidence="1">
    <location>
        <begin position="20"/>
        <end position="38"/>
    </location>
</feature>
<dbReference type="GO" id="GO:0005886">
    <property type="term" value="C:plasma membrane"/>
    <property type="evidence" value="ECO:0007669"/>
    <property type="project" value="TreeGrafter"/>
</dbReference>
<keyword evidence="2" id="KW-0032">Aminotransferase</keyword>
<keyword evidence="1" id="KW-1133">Transmembrane helix</keyword>
<keyword evidence="3" id="KW-1185">Reference proteome</keyword>
<organism evidence="2 3">
    <name type="scientific">Ignatzschineria indica</name>
    <dbReference type="NCBI Taxonomy" id="472583"/>
    <lineage>
        <taxon>Bacteria</taxon>
        <taxon>Pseudomonadati</taxon>
        <taxon>Pseudomonadota</taxon>
        <taxon>Gammaproteobacteria</taxon>
        <taxon>Cardiobacteriales</taxon>
        <taxon>Ignatzschineriaceae</taxon>
        <taxon>Ignatzschineria</taxon>
    </lineage>
</organism>
<dbReference type="InterPro" id="IPR006160">
    <property type="entry name" value="SCFA_transpt_AtoE"/>
</dbReference>
<feature type="transmembrane region" description="Helical" evidence="1">
    <location>
        <begin position="416"/>
        <end position="440"/>
    </location>
</feature>
<accession>A0A2U2AK61</accession>
<dbReference type="PANTHER" id="PTHR41983:SF2">
    <property type="entry name" value="SHORT-CHAIN FATTY ACID TRANSPORTER-RELATED"/>
    <property type="match status" value="1"/>
</dbReference>
<feature type="transmembrane region" description="Helical" evidence="1">
    <location>
        <begin position="263"/>
        <end position="283"/>
    </location>
</feature>
<comment type="caution">
    <text evidence="2">The sequence shown here is derived from an EMBL/GenBank/DDBJ whole genome shotgun (WGS) entry which is preliminary data.</text>
</comment>
<evidence type="ECO:0000313" key="2">
    <source>
        <dbReference type="EMBL" id="PWD83217.1"/>
    </source>
</evidence>
<keyword evidence="2" id="KW-0808">Transferase</keyword>
<dbReference type="GO" id="GO:0008483">
    <property type="term" value="F:transaminase activity"/>
    <property type="evidence" value="ECO:0007669"/>
    <property type="project" value="UniProtKB-KW"/>
</dbReference>
<feature type="transmembrane region" description="Helical" evidence="1">
    <location>
        <begin position="59"/>
        <end position="79"/>
    </location>
</feature>
<name>A0A2U2AK61_9GAMM</name>
<feature type="transmembrane region" description="Helical" evidence="1">
    <location>
        <begin position="240"/>
        <end position="257"/>
    </location>
</feature>
<keyword evidence="1" id="KW-0812">Transmembrane</keyword>
<feature type="transmembrane region" description="Helical" evidence="1">
    <location>
        <begin position="180"/>
        <end position="200"/>
    </location>
</feature>
<protein>
    <submittedName>
        <fullName evidence="2">Serine--pyruvate aminotransferase</fullName>
    </submittedName>
</protein>
<gene>
    <name evidence="2" type="ORF">DC082_07365</name>
</gene>
<feature type="transmembrane region" description="Helical" evidence="1">
    <location>
        <begin position="338"/>
        <end position="355"/>
    </location>
</feature>
<dbReference type="Proteomes" id="UP000244948">
    <property type="component" value="Unassembled WGS sequence"/>
</dbReference>
<proteinExistence type="predicted"/>
<dbReference type="AlphaFoldDB" id="A0A2U2AK61"/>
<feature type="transmembrane region" description="Helical" evidence="1">
    <location>
        <begin position="304"/>
        <end position="332"/>
    </location>
</feature>